<dbReference type="EMBL" id="OIVN01001966">
    <property type="protein sequence ID" value="SPC99355.1"/>
    <property type="molecule type" value="Genomic_DNA"/>
</dbReference>
<organism evidence="7">
    <name type="scientific">Fagus sylvatica</name>
    <name type="common">Beechnut</name>
    <dbReference type="NCBI Taxonomy" id="28930"/>
    <lineage>
        <taxon>Eukaryota</taxon>
        <taxon>Viridiplantae</taxon>
        <taxon>Streptophyta</taxon>
        <taxon>Embryophyta</taxon>
        <taxon>Tracheophyta</taxon>
        <taxon>Spermatophyta</taxon>
        <taxon>Magnoliopsida</taxon>
        <taxon>eudicotyledons</taxon>
        <taxon>Gunneridae</taxon>
        <taxon>Pentapetalae</taxon>
        <taxon>rosids</taxon>
        <taxon>fabids</taxon>
        <taxon>Fagales</taxon>
        <taxon>Fagaceae</taxon>
        <taxon>Fagus</taxon>
    </lineage>
</organism>
<evidence type="ECO:0000259" key="4">
    <source>
        <dbReference type="Pfam" id="PF00931"/>
    </source>
</evidence>
<keyword evidence="2" id="KW-0611">Plant defense</keyword>
<dbReference type="GO" id="GO:0006952">
    <property type="term" value="P:defense response"/>
    <property type="evidence" value="ECO:0007669"/>
    <property type="project" value="UniProtKB-KW"/>
</dbReference>
<protein>
    <submittedName>
        <fullName evidence="7">Uncharacterized protein</fullName>
    </submittedName>
</protein>
<sequence>MRPATTKERPTAWLFSQICNHRGQPPPRAKHEPPRREAEPPCRADPNGLEVVEPSDLHGGFWLLRFVVVDGAEHAILGPSSRKWWNFPIRLMMLLTDTWSTPNCSIRANTTSRRIGNGYLTFFVGKEKERQLISKEPRMVGRGAEMEKLLDLLIEGDPQLAIISIVGEAGLGKTTLAAEAYNSVYVKNYFDCRARVHVSSKSTANEILKMMLFSYNDLPDYLKPCLLYFAIFPEDSKVSTRQLFQLWIAEGFIHENFEATAEVPSGIPESTLGDLQFLSLLNASSCSVDVLSRMTNLQTLRIYGDLGSHHEALSVNLSRLSCLKSLRLVGNKPAKFLGEYKFPSSLTHLTLLSTELKDDPMPTLENLPMLLVLKLKHNSYSGRKLACTTGKFPCLQVLHLKSMQWLEEWTMEPGAMPELVSLVINPCAYLRRLPEELWRVKTFCKLELWWPRLELKPKLREFEDMDQYDIQIHPSGL</sequence>
<feature type="domain" description="NB-ARC" evidence="4">
    <location>
        <begin position="145"/>
        <end position="212"/>
    </location>
</feature>
<feature type="compositionally biased region" description="Basic and acidic residues" evidence="3">
    <location>
        <begin position="29"/>
        <end position="42"/>
    </location>
</feature>
<dbReference type="SUPFAM" id="SSF52540">
    <property type="entry name" value="P-loop containing nucleoside triphosphate hydrolases"/>
    <property type="match status" value="1"/>
</dbReference>
<dbReference type="Gene3D" id="3.80.10.10">
    <property type="entry name" value="Ribonuclease Inhibitor"/>
    <property type="match status" value="1"/>
</dbReference>
<keyword evidence="1" id="KW-0677">Repeat</keyword>
<dbReference type="Pfam" id="PF23559">
    <property type="entry name" value="WHD_DRP"/>
    <property type="match status" value="1"/>
</dbReference>
<feature type="domain" description="Disease resistance protein winged helix" evidence="5">
    <location>
        <begin position="231"/>
        <end position="262"/>
    </location>
</feature>
<dbReference type="Gene3D" id="3.40.50.300">
    <property type="entry name" value="P-loop containing nucleotide triphosphate hydrolases"/>
    <property type="match status" value="1"/>
</dbReference>
<evidence type="ECO:0000256" key="2">
    <source>
        <dbReference type="ARBA" id="ARBA00022821"/>
    </source>
</evidence>
<evidence type="ECO:0000256" key="1">
    <source>
        <dbReference type="ARBA" id="ARBA00022737"/>
    </source>
</evidence>
<dbReference type="SUPFAM" id="SSF52058">
    <property type="entry name" value="L domain-like"/>
    <property type="match status" value="1"/>
</dbReference>
<dbReference type="InterPro" id="IPR058922">
    <property type="entry name" value="WHD_DRP"/>
</dbReference>
<dbReference type="InterPro" id="IPR002182">
    <property type="entry name" value="NB-ARC"/>
</dbReference>
<accession>A0A2N9GIH9</accession>
<dbReference type="PANTHER" id="PTHR15140:SF37">
    <property type="entry name" value="UBIQUITIN-LIKE DOMAIN-CONTAINING PROTEIN"/>
    <property type="match status" value="1"/>
</dbReference>
<gene>
    <name evidence="7" type="ORF">FSB_LOCUS27237</name>
</gene>
<evidence type="ECO:0000259" key="6">
    <source>
        <dbReference type="Pfam" id="PF23598"/>
    </source>
</evidence>
<dbReference type="AlphaFoldDB" id="A0A2N9GIH9"/>
<name>A0A2N9GIH9_FAGSY</name>
<dbReference type="Pfam" id="PF00931">
    <property type="entry name" value="NB-ARC"/>
    <property type="match status" value="1"/>
</dbReference>
<feature type="region of interest" description="Disordered" evidence="3">
    <location>
        <begin position="17"/>
        <end position="47"/>
    </location>
</feature>
<evidence type="ECO:0000256" key="3">
    <source>
        <dbReference type="SAM" id="MobiDB-lite"/>
    </source>
</evidence>
<feature type="domain" description="Disease resistance R13L4/SHOC-2-like LRR" evidence="6">
    <location>
        <begin position="288"/>
        <end position="425"/>
    </location>
</feature>
<reference evidence="7" key="1">
    <citation type="submission" date="2018-02" db="EMBL/GenBank/DDBJ databases">
        <authorList>
            <person name="Cohen D.B."/>
            <person name="Kent A.D."/>
        </authorList>
    </citation>
    <scope>NUCLEOTIDE SEQUENCE</scope>
</reference>
<dbReference type="Pfam" id="PF23598">
    <property type="entry name" value="LRR_14"/>
    <property type="match status" value="1"/>
</dbReference>
<dbReference type="InterPro" id="IPR032675">
    <property type="entry name" value="LRR_dom_sf"/>
</dbReference>
<evidence type="ECO:0000259" key="5">
    <source>
        <dbReference type="Pfam" id="PF23559"/>
    </source>
</evidence>
<dbReference type="InterPro" id="IPR055414">
    <property type="entry name" value="LRR_R13L4/SHOC2-like"/>
</dbReference>
<dbReference type="InterPro" id="IPR027417">
    <property type="entry name" value="P-loop_NTPase"/>
</dbReference>
<proteinExistence type="predicted"/>
<evidence type="ECO:0000313" key="7">
    <source>
        <dbReference type="EMBL" id="SPC99355.1"/>
    </source>
</evidence>
<dbReference type="PANTHER" id="PTHR15140">
    <property type="entry name" value="TUBULIN-SPECIFIC CHAPERONE E"/>
    <property type="match status" value="1"/>
</dbReference>
<dbReference type="GO" id="GO:0043531">
    <property type="term" value="F:ADP binding"/>
    <property type="evidence" value="ECO:0007669"/>
    <property type="project" value="InterPro"/>
</dbReference>